<evidence type="ECO:0000313" key="1">
    <source>
        <dbReference type="EMBL" id="KAJ1374014.1"/>
    </source>
</evidence>
<gene>
    <name evidence="1" type="ORF">KIN20_036601</name>
</gene>
<keyword evidence="2" id="KW-1185">Reference proteome</keyword>
<reference evidence="1" key="1">
    <citation type="submission" date="2021-06" db="EMBL/GenBank/DDBJ databases">
        <title>Parelaphostrongylus tenuis whole genome reference sequence.</title>
        <authorList>
            <person name="Garwood T.J."/>
            <person name="Larsen P.A."/>
            <person name="Fountain-Jones N.M."/>
            <person name="Garbe J.R."/>
            <person name="Macchietto M.G."/>
            <person name="Kania S.A."/>
            <person name="Gerhold R.W."/>
            <person name="Richards J.E."/>
            <person name="Wolf T.M."/>
        </authorList>
    </citation>
    <scope>NUCLEOTIDE SEQUENCE</scope>
    <source>
        <strain evidence="1">MNPRO001-30</strain>
        <tissue evidence="1">Meninges</tissue>
    </source>
</reference>
<accession>A0AAD5WKK2</accession>
<proteinExistence type="predicted"/>
<evidence type="ECO:0000313" key="2">
    <source>
        <dbReference type="Proteomes" id="UP001196413"/>
    </source>
</evidence>
<dbReference type="EMBL" id="JAHQIW010007377">
    <property type="protein sequence ID" value="KAJ1374014.1"/>
    <property type="molecule type" value="Genomic_DNA"/>
</dbReference>
<name>A0AAD5WKK2_PARTN</name>
<comment type="caution">
    <text evidence="1">The sequence shown here is derived from an EMBL/GenBank/DDBJ whole genome shotgun (WGS) entry which is preliminary data.</text>
</comment>
<organism evidence="1 2">
    <name type="scientific">Parelaphostrongylus tenuis</name>
    <name type="common">Meningeal worm</name>
    <dbReference type="NCBI Taxonomy" id="148309"/>
    <lineage>
        <taxon>Eukaryota</taxon>
        <taxon>Metazoa</taxon>
        <taxon>Ecdysozoa</taxon>
        <taxon>Nematoda</taxon>
        <taxon>Chromadorea</taxon>
        <taxon>Rhabditida</taxon>
        <taxon>Rhabditina</taxon>
        <taxon>Rhabditomorpha</taxon>
        <taxon>Strongyloidea</taxon>
        <taxon>Metastrongylidae</taxon>
        <taxon>Parelaphostrongylus</taxon>
    </lineage>
</organism>
<sequence length="75" mass="8476">MDLKKKMFYVLTPLPLSELSKIEIFARGTAILVPQLILESQAASNVPYLSRHALASKSGVIPYLYGELRHVTYQR</sequence>
<protein>
    <submittedName>
        <fullName evidence="1">Uncharacterized protein</fullName>
    </submittedName>
</protein>
<dbReference type="Proteomes" id="UP001196413">
    <property type="component" value="Unassembled WGS sequence"/>
</dbReference>
<dbReference type="AlphaFoldDB" id="A0AAD5WKK2"/>